<reference evidence="1 2" key="2">
    <citation type="submission" date="2018-03" db="EMBL/GenBank/DDBJ databases">
        <title>The ancient ancestry and fast evolution of plastids.</title>
        <authorList>
            <person name="Moore K.R."/>
            <person name="Magnabosco C."/>
            <person name="Momper L."/>
            <person name="Gold D.A."/>
            <person name="Bosak T."/>
            <person name="Fournier G.P."/>
        </authorList>
    </citation>
    <scope>NUCLEOTIDE SEQUENCE [LARGE SCALE GENOMIC DNA]</scope>
    <source>
        <strain evidence="1 2">ULC18</strain>
    </source>
</reference>
<dbReference type="EMBL" id="PVWK01000034">
    <property type="protein sequence ID" value="PSB31604.1"/>
    <property type="molecule type" value="Genomic_DNA"/>
</dbReference>
<protein>
    <submittedName>
        <fullName evidence="1">Uncharacterized protein</fullName>
    </submittedName>
</protein>
<comment type="caution">
    <text evidence="1">The sequence shown here is derived from an EMBL/GenBank/DDBJ whole genome shotgun (WGS) entry which is preliminary data.</text>
</comment>
<evidence type="ECO:0000313" key="2">
    <source>
        <dbReference type="Proteomes" id="UP000239576"/>
    </source>
</evidence>
<keyword evidence="2" id="KW-1185">Reference proteome</keyword>
<name>A0A2T1EFW9_9CYAN</name>
<dbReference type="OrthoDB" id="582215at2"/>
<organism evidence="1 2">
    <name type="scientific">Stenomitos frigidus ULC18</name>
    <dbReference type="NCBI Taxonomy" id="2107698"/>
    <lineage>
        <taxon>Bacteria</taxon>
        <taxon>Bacillati</taxon>
        <taxon>Cyanobacteriota</taxon>
        <taxon>Cyanophyceae</taxon>
        <taxon>Leptolyngbyales</taxon>
        <taxon>Leptolyngbyaceae</taxon>
        <taxon>Stenomitos</taxon>
    </lineage>
</organism>
<gene>
    <name evidence="1" type="ORF">C7B82_07205</name>
</gene>
<sequence length="171" mass="18672">MQRRILVWLSILALVVVLAIPQVVNGQMGRSPGMMGNPGMGGGGDAQTIHQLFAYHNQIHRTVEEISGGIRAVTESDSPQVVALIQAHASKMYDRVNKNQPIPMIGMSSTLPTLSQSANKYQRRIQLTAKGIAVTETSDNPELVAVIREHAREVAQFAEQGMPAMMNGRMR</sequence>
<dbReference type="RefSeq" id="WP_106255636.1">
    <property type="nucleotide sequence ID" value="NZ_CAWNSW010000029.1"/>
</dbReference>
<evidence type="ECO:0000313" key="1">
    <source>
        <dbReference type="EMBL" id="PSB31604.1"/>
    </source>
</evidence>
<dbReference type="AlphaFoldDB" id="A0A2T1EFW9"/>
<proteinExistence type="predicted"/>
<dbReference type="Proteomes" id="UP000239576">
    <property type="component" value="Unassembled WGS sequence"/>
</dbReference>
<accession>A0A2T1EFW9</accession>
<reference evidence="2" key="1">
    <citation type="submission" date="2018-02" db="EMBL/GenBank/DDBJ databases">
        <authorList>
            <person name="Moore K."/>
            <person name="Momper L."/>
        </authorList>
    </citation>
    <scope>NUCLEOTIDE SEQUENCE [LARGE SCALE GENOMIC DNA]</scope>
    <source>
        <strain evidence="2">ULC18</strain>
    </source>
</reference>